<dbReference type="AlphaFoldDB" id="A0AAE3AQ50"/>
<dbReference type="EMBL" id="JAJEPU010000019">
    <property type="protein sequence ID" value="MCC2164786.1"/>
    <property type="molecule type" value="Genomic_DNA"/>
</dbReference>
<accession>A0AAE3AQ50</accession>
<name>A0AAE3AQ50_9FIRM</name>
<protein>
    <submittedName>
        <fullName evidence="2">Uncharacterized protein</fullName>
    </submittedName>
</protein>
<evidence type="ECO:0000313" key="2">
    <source>
        <dbReference type="EMBL" id="MCC2164786.1"/>
    </source>
</evidence>
<reference evidence="2" key="1">
    <citation type="submission" date="2021-10" db="EMBL/GenBank/DDBJ databases">
        <title>Anaerobic single-cell dispensing facilitates the cultivation of human gut bacteria.</title>
        <authorList>
            <person name="Afrizal A."/>
        </authorList>
    </citation>
    <scope>NUCLEOTIDE SEQUENCE</scope>
    <source>
        <strain evidence="2">CLA-AA-H274</strain>
    </source>
</reference>
<proteinExistence type="predicted"/>
<dbReference type="Proteomes" id="UP001198962">
    <property type="component" value="Unassembled WGS sequence"/>
</dbReference>
<evidence type="ECO:0000256" key="1">
    <source>
        <dbReference type="SAM" id="MobiDB-lite"/>
    </source>
</evidence>
<organism evidence="2 3">
    <name type="scientific">Brotaphodocola catenula</name>
    <dbReference type="NCBI Taxonomy" id="2885361"/>
    <lineage>
        <taxon>Bacteria</taxon>
        <taxon>Bacillati</taxon>
        <taxon>Bacillota</taxon>
        <taxon>Clostridia</taxon>
        <taxon>Lachnospirales</taxon>
        <taxon>Lachnospiraceae</taxon>
        <taxon>Brotaphodocola</taxon>
    </lineage>
</organism>
<feature type="region of interest" description="Disordered" evidence="1">
    <location>
        <begin position="90"/>
        <end position="110"/>
    </location>
</feature>
<evidence type="ECO:0000313" key="3">
    <source>
        <dbReference type="Proteomes" id="UP001198962"/>
    </source>
</evidence>
<keyword evidence="3" id="KW-1185">Reference proteome</keyword>
<sequence length="110" mass="12962">MHIRRETKKIGQKFRSKNWTICCEIVPEFVQDARKTRDCSQKQRVKKISKKGVDIPLKGKGYTKCTEKHERENFSCACCAHCKQDELREKKKTVKVPNPEQEKAKQKRNV</sequence>
<comment type="caution">
    <text evidence="2">The sequence shown here is derived from an EMBL/GenBank/DDBJ whole genome shotgun (WGS) entry which is preliminary data.</text>
</comment>
<dbReference type="RefSeq" id="WP_308451328.1">
    <property type="nucleotide sequence ID" value="NZ_JAJEPU010000019.1"/>
</dbReference>
<gene>
    <name evidence="2" type="ORF">LKD32_07815</name>
</gene>